<dbReference type="InterPro" id="IPR003343">
    <property type="entry name" value="Big_2"/>
</dbReference>
<evidence type="ECO:0000313" key="4">
    <source>
        <dbReference type="EMBL" id="SNR17475.1"/>
    </source>
</evidence>
<dbReference type="Gene3D" id="2.60.120.260">
    <property type="entry name" value="Galactose-binding domain-like"/>
    <property type="match status" value="1"/>
</dbReference>
<proteinExistence type="inferred from homology"/>
<feature type="domain" description="BIG2" evidence="3">
    <location>
        <begin position="570"/>
        <end position="649"/>
    </location>
</feature>
<dbReference type="PANTHER" id="PTHR48081:SF30">
    <property type="entry name" value="ACETYL-HYDROLASE LIPR-RELATED"/>
    <property type="match status" value="1"/>
</dbReference>
<keyword evidence="2" id="KW-0378">Hydrolase</keyword>
<dbReference type="InterPro" id="IPR012334">
    <property type="entry name" value="Pectin_lyas_fold"/>
</dbReference>
<dbReference type="EMBL" id="LT899436">
    <property type="protein sequence ID" value="SNR17475.1"/>
    <property type="molecule type" value="Genomic_DNA"/>
</dbReference>
<dbReference type="PANTHER" id="PTHR48081">
    <property type="entry name" value="AB HYDROLASE SUPERFAMILY PROTEIN C4A8.06C"/>
    <property type="match status" value="1"/>
</dbReference>
<organism evidence="4 5">
    <name type="scientific">Tenacibaculum jejuense</name>
    <dbReference type="NCBI Taxonomy" id="584609"/>
    <lineage>
        <taxon>Bacteria</taxon>
        <taxon>Pseudomonadati</taxon>
        <taxon>Bacteroidota</taxon>
        <taxon>Flavobacteriia</taxon>
        <taxon>Flavobacteriales</taxon>
        <taxon>Flavobacteriaceae</taxon>
        <taxon>Tenacibaculum</taxon>
    </lineage>
</organism>
<evidence type="ECO:0000256" key="1">
    <source>
        <dbReference type="ARBA" id="ARBA00010515"/>
    </source>
</evidence>
<dbReference type="InterPro" id="IPR013094">
    <property type="entry name" value="AB_hydrolase_3"/>
</dbReference>
<dbReference type="InterPro" id="IPR008964">
    <property type="entry name" value="Invasin/intimin_cell_adhesion"/>
</dbReference>
<evidence type="ECO:0000259" key="3">
    <source>
        <dbReference type="SMART" id="SM00635"/>
    </source>
</evidence>
<comment type="similarity">
    <text evidence="1">Belongs to the 'GDXG' lipolytic enzyme family.</text>
</comment>
<dbReference type="InterPro" id="IPR050300">
    <property type="entry name" value="GDXG_lipolytic_enzyme"/>
</dbReference>
<name>A0A238UEJ3_9FLAO</name>
<dbReference type="SUPFAM" id="SSF49785">
    <property type="entry name" value="Galactose-binding domain-like"/>
    <property type="match status" value="1"/>
</dbReference>
<feature type="domain" description="BIG2" evidence="3">
    <location>
        <begin position="661"/>
        <end position="741"/>
    </location>
</feature>
<dbReference type="GO" id="GO:0004806">
    <property type="term" value="F:triacylglycerol lipase activity"/>
    <property type="evidence" value="ECO:0007669"/>
    <property type="project" value="TreeGrafter"/>
</dbReference>
<dbReference type="Pfam" id="PF02368">
    <property type="entry name" value="Big_2"/>
    <property type="match status" value="2"/>
</dbReference>
<dbReference type="Gene3D" id="2.60.40.1080">
    <property type="match status" value="2"/>
</dbReference>
<protein>
    <submittedName>
        <fullName evidence="4">Putative carbohydrate esterase, family 10</fullName>
    </submittedName>
</protein>
<dbReference type="InterPro" id="IPR011050">
    <property type="entry name" value="Pectin_lyase_fold/virulence"/>
</dbReference>
<dbReference type="Gene3D" id="2.160.20.10">
    <property type="entry name" value="Single-stranded right-handed beta-helix, Pectin lyase-like"/>
    <property type="match status" value="1"/>
</dbReference>
<dbReference type="AlphaFoldDB" id="A0A238UEJ3"/>
<dbReference type="Gene3D" id="3.40.50.1820">
    <property type="entry name" value="alpha/beta hydrolase"/>
    <property type="match status" value="1"/>
</dbReference>
<dbReference type="Proteomes" id="UP000215214">
    <property type="component" value="Chromosome TJEJU"/>
</dbReference>
<dbReference type="InterPro" id="IPR008979">
    <property type="entry name" value="Galactose-bd-like_sf"/>
</dbReference>
<dbReference type="SUPFAM" id="SSF53474">
    <property type="entry name" value="alpha/beta-Hydrolases"/>
    <property type="match status" value="1"/>
</dbReference>
<dbReference type="SMART" id="SM00635">
    <property type="entry name" value="BID_2"/>
    <property type="match status" value="2"/>
</dbReference>
<dbReference type="KEGG" id="tje:TJEJU_3843"/>
<accession>A0A238UEJ3</accession>
<sequence>MKLLSKISYLILFMNSFHLFSQTIDSNGWTKLNAENASKIIYVSSEEGDDDTAEVYAHTDGAVGADPFLPSGSIKAFKTIKEALTNVTDGEAAWILLKRGDTFTETLEPKSGASATAPFVYATYGTSKELPLILLDGKIGFRSLGELNHFYVIGIEFYAKKSDPNDVEFTSFKGNIPGFFIYAASAGTVNDVLVEGCAFRFTEGCNISSKELGGVTNIRLRRNLFFDSYAADSHSSGIFTEQVNDITLEENIFDHNGWYQKSLAGNNDQNGGQATIFNHNLYFSSVKNTVFDGNSFYRPSSIGAKFTANKGEGSSTDITITNNFYYDCEIGISLGGNVRTGAYRFKNLLVNDNVFNSLGESKQTNRTLGWAIEIDDWENGIFKYNFIVHQNVNEASHFGIGMYLRGENKDVQIENNILYNLKSTNYIYLDRSEFTNSTLSNNIVHNTHDGSKHVFVNRTFASEDLVFSENTYSGQGTTPSLYIQRDLQSIADWKDKTSEEITNTTLPNYVDPDRSFERYITEVLGLDSLETFYKNLRKLNMHNWKNEYTAIEINRWIKEGFEINTGATVAVTSVAFNEDQENISIEKNKELQLFPIIQPTNATNTNVTWTSSDEAVATVDATGKLTFLTTGNVTIKAITEDGGFEAESNIVVLAEADNTVAVTGVFVAEEQKFLTIDQGNELLLLPPIIRPYNATNTNYTWASSDESIATIDASGLVKALNVGEVILSATTEDGGFTATVKMIITPTVNDATYQEFVYKQTGGEDVSLRVYYPESWTNADNRKAIVMFHGGSWVSGSYFQMFPWCNYLASQGMVAISVSYTYGSVESCVLDARSAMRWVRSNSAMLGINPNEISAAGASAGSHIAMSTFLSEGLDDTNDDLSVSPKPNAFFLIDPAIKIPTDDYNEIKEDWGEEIAKLTDPITHKVYGADFPPVICFSGTNDGRVSEAHQMVQYLHYKGVPASLWLGSEQVHGFADKSEWFASIMNRIHDFFNDQGILPNAYPIEIKNPKLTFHDFAGDKEGLFSPASIVSFPTERNPSVAENLINDSGFSEGVITPGTVHDEDESSMWFTERGYTSGEIIFDLGEAKDIDQVHLWNWNSATQSVKTGLRDIEIYTATTDDIDDLTYATKIAIYPGGNFAQNFNVKKEGVKLVKFTILNPFNSAFQSMGLAEVKFSGTTSTLSVAEETLEEGDVTILKYNIGNGRFAVNNTHLLKLHFVDVINLSGALIRTIKLVDGYGSIEGLSNGMYYLKFKNDAKETVAVEKYIKK</sequence>
<dbReference type="SUPFAM" id="SSF51126">
    <property type="entry name" value="Pectin lyase-like"/>
    <property type="match status" value="1"/>
</dbReference>
<dbReference type="Pfam" id="PF07859">
    <property type="entry name" value="Abhydrolase_3"/>
    <property type="match status" value="1"/>
</dbReference>
<dbReference type="InterPro" id="IPR029058">
    <property type="entry name" value="AB_hydrolase_fold"/>
</dbReference>
<evidence type="ECO:0000313" key="5">
    <source>
        <dbReference type="Proteomes" id="UP000215214"/>
    </source>
</evidence>
<dbReference type="SUPFAM" id="SSF49373">
    <property type="entry name" value="Invasin/intimin cell-adhesion fragments"/>
    <property type="match status" value="2"/>
</dbReference>
<reference evidence="4 5" key="1">
    <citation type="submission" date="2017-07" db="EMBL/GenBank/DDBJ databases">
        <authorList>
            <person name="Sun Z.S."/>
            <person name="Albrecht U."/>
            <person name="Echele G."/>
            <person name="Lee C.C."/>
        </authorList>
    </citation>
    <scope>NUCLEOTIDE SEQUENCE [LARGE SCALE GENOMIC DNA]</scope>
    <source>
        <strain evidence="5">type strain: KCTC 22618</strain>
    </source>
</reference>
<gene>
    <name evidence="4" type="ORF">TJEJU_3843</name>
</gene>
<keyword evidence="5" id="KW-1185">Reference proteome</keyword>
<evidence type="ECO:0000256" key="2">
    <source>
        <dbReference type="ARBA" id="ARBA00022801"/>
    </source>
</evidence>
<dbReference type="OrthoDB" id="9796689at2"/>